<protein>
    <recommendedName>
        <fullName evidence="3">IrrE N-terminal-like domain-containing protein</fullName>
    </recommendedName>
</protein>
<accession>A0ABP7DXR5</accession>
<dbReference type="Proteomes" id="UP001499884">
    <property type="component" value="Unassembled WGS sequence"/>
</dbReference>
<organism evidence="1 2">
    <name type="scientific">Streptomyces tremellae</name>
    <dbReference type="NCBI Taxonomy" id="1124239"/>
    <lineage>
        <taxon>Bacteria</taxon>
        <taxon>Bacillati</taxon>
        <taxon>Actinomycetota</taxon>
        <taxon>Actinomycetes</taxon>
        <taxon>Kitasatosporales</taxon>
        <taxon>Streptomycetaceae</taxon>
        <taxon>Streptomyces</taxon>
    </lineage>
</organism>
<dbReference type="EMBL" id="BAABEP010000002">
    <property type="protein sequence ID" value="GAA3711436.1"/>
    <property type="molecule type" value="Genomic_DNA"/>
</dbReference>
<proteinExistence type="predicted"/>
<sequence length="168" mass="19057">MPIPTPFDLDVFIANIEQARGRRIHLIPIPARLLGLIGVCGLWIKHRTQPFDIIFHAGTRETFHGRQIIFHELVHLWVDDADGVTDGELDELRGGLMVEMVERMIANGQLSARRDYGSHKEIRTEAAAARIHELVGTTEFIEDTTARRLAEDFGYPLGRPSNSWDKHV</sequence>
<dbReference type="RefSeq" id="WP_060880442.1">
    <property type="nucleotide sequence ID" value="NZ_BAABEP010000002.1"/>
</dbReference>
<evidence type="ECO:0000313" key="2">
    <source>
        <dbReference type="Proteomes" id="UP001499884"/>
    </source>
</evidence>
<evidence type="ECO:0008006" key="3">
    <source>
        <dbReference type="Google" id="ProtNLM"/>
    </source>
</evidence>
<gene>
    <name evidence="1" type="ORF">GCM10023082_06550</name>
</gene>
<name>A0ABP7DXR5_9ACTN</name>
<keyword evidence="2" id="KW-1185">Reference proteome</keyword>
<reference evidence="2" key="1">
    <citation type="journal article" date="2019" name="Int. J. Syst. Evol. Microbiol.">
        <title>The Global Catalogue of Microorganisms (GCM) 10K type strain sequencing project: providing services to taxonomists for standard genome sequencing and annotation.</title>
        <authorList>
            <consortium name="The Broad Institute Genomics Platform"/>
            <consortium name="The Broad Institute Genome Sequencing Center for Infectious Disease"/>
            <person name="Wu L."/>
            <person name="Ma J."/>
        </authorList>
    </citation>
    <scope>NUCLEOTIDE SEQUENCE [LARGE SCALE GENOMIC DNA]</scope>
    <source>
        <strain evidence="2">JCM 30846</strain>
    </source>
</reference>
<evidence type="ECO:0000313" key="1">
    <source>
        <dbReference type="EMBL" id="GAA3711436.1"/>
    </source>
</evidence>
<comment type="caution">
    <text evidence="1">The sequence shown here is derived from an EMBL/GenBank/DDBJ whole genome shotgun (WGS) entry which is preliminary data.</text>
</comment>